<accession>A0ABR3AQW3</accession>
<feature type="signal peptide" evidence="1">
    <location>
        <begin position="1"/>
        <end position="28"/>
    </location>
</feature>
<evidence type="ECO:0008006" key="4">
    <source>
        <dbReference type="Google" id="ProtNLM"/>
    </source>
</evidence>
<comment type="caution">
    <text evidence="2">The sequence shown here is derived from an EMBL/GenBank/DDBJ whole genome shotgun (WGS) entry which is preliminary data.</text>
</comment>
<feature type="chain" id="PRO_5045948959" description="Secreted protein" evidence="1">
    <location>
        <begin position="29"/>
        <end position="114"/>
    </location>
</feature>
<dbReference type="Proteomes" id="UP001448207">
    <property type="component" value="Unassembled WGS sequence"/>
</dbReference>
<reference evidence="2 3" key="1">
    <citation type="submission" date="2024-04" db="EMBL/GenBank/DDBJ databases">
        <title>Symmetric and asymmetric DNA N6-adenine methylation regulates different biological responses in Mucorales.</title>
        <authorList>
            <consortium name="Lawrence Berkeley National Laboratory"/>
            <person name="Lax C."/>
            <person name="Mondo S.J."/>
            <person name="Osorio-Concepcion M."/>
            <person name="Muszewska A."/>
            <person name="Corrochano-Luque M."/>
            <person name="Gutierrez G."/>
            <person name="Riley R."/>
            <person name="Lipzen A."/>
            <person name="Guo J."/>
            <person name="Hundley H."/>
            <person name="Amirebrahimi M."/>
            <person name="Ng V."/>
            <person name="Lorenzo-Gutierrez D."/>
            <person name="Binder U."/>
            <person name="Yang J."/>
            <person name="Song Y."/>
            <person name="Canovas D."/>
            <person name="Navarro E."/>
            <person name="Freitag M."/>
            <person name="Gabaldon T."/>
            <person name="Grigoriev I.V."/>
            <person name="Corrochano L.M."/>
            <person name="Nicolas F.E."/>
            <person name="Garre V."/>
        </authorList>
    </citation>
    <scope>NUCLEOTIDE SEQUENCE [LARGE SCALE GENOMIC DNA]</scope>
    <source>
        <strain evidence="2 3">L51</strain>
    </source>
</reference>
<keyword evidence="3" id="KW-1185">Reference proteome</keyword>
<dbReference type="EMBL" id="JBCLYO010000021">
    <property type="protein sequence ID" value="KAL0079627.1"/>
    <property type="molecule type" value="Genomic_DNA"/>
</dbReference>
<evidence type="ECO:0000313" key="3">
    <source>
        <dbReference type="Proteomes" id="UP001448207"/>
    </source>
</evidence>
<keyword evidence="1" id="KW-0732">Signal</keyword>
<evidence type="ECO:0000313" key="2">
    <source>
        <dbReference type="EMBL" id="KAL0079627.1"/>
    </source>
</evidence>
<evidence type="ECO:0000256" key="1">
    <source>
        <dbReference type="SAM" id="SignalP"/>
    </source>
</evidence>
<proteinExistence type="predicted"/>
<organism evidence="2 3">
    <name type="scientific">Phycomyces blakesleeanus</name>
    <dbReference type="NCBI Taxonomy" id="4837"/>
    <lineage>
        <taxon>Eukaryota</taxon>
        <taxon>Fungi</taxon>
        <taxon>Fungi incertae sedis</taxon>
        <taxon>Mucoromycota</taxon>
        <taxon>Mucoromycotina</taxon>
        <taxon>Mucoromycetes</taxon>
        <taxon>Mucorales</taxon>
        <taxon>Phycomycetaceae</taxon>
        <taxon>Phycomyces</taxon>
    </lineage>
</organism>
<protein>
    <recommendedName>
        <fullName evidence="4">Secreted protein</fullName>
    </recommendedName>
</protein>
<gene>
    <name evidence="2" type="ORF">J3Q64DRAFT_1760562</name>
</gene>
<sequence length="114" mass="13621">MQIFCVKKKARSLTAILILITSTRHCSSKVTPPETVNRNDRQMRVISVILSPCDIQLTPKRVINVYRYIIFIDYPAYLYFFYRGNHNTNTWSNSNKRGLALGWRYNKKKKKYWR</sequence>
<name>A0ABR3AQW3_PHYBL</name>